<organism evidence="2 3">
    <name type="scientific">Pelagibius litoralis</name>
    <dbReference type="NCBI Taxonomy" id="374515"/>
    <lineage>
        <taxon>Bacteria</taxon>
        <taxon>Pseudomonadati</taxon>
        <taxon>Pseudomonadota</taxon>
        <taxon>Alphaproteobacteria</taxon>
        <taxon>Rhodospirillales</taxon>
        <taxon>Rhodovibrionaceae</taxon>
        <taxon>Pelagibius</taxon>
    </lineage>
</organism>
<dbReference type="Proteomes" id="UP000761264">
    <property type="component" value="Unassembled WGS sequence"/>
</dbReference>
<name>A0A967F365_9PROT</name>
<keyword evidence="1" id="KW-1133">Transmembrane helix</keyword>
<dbReference type="RefSeq" id="WP_167231648.1">
    <property type="nucleotide sequence ID" value="NZ_JAAQPH010000042.1"/>
</dbReference>
<comment type="caution">
    <text evidence="2">The sequence shown here is derived from an EMBL/GenBank/DDBJ whole genome shotgun (WGS) entry which is preliminary data.</text>
</comment>
<dbReference type="EMBL" id="JAAQPH010000042">
    <property type="protein sequence ID" value="NIA72371.1"/>
    <property type="molecule type" value="Genomic_DNA"/>
</dbReference>
<evidence type="ECO:0008006" key="4">
    <source>
        <dbReference type="Google" id="ProtNLM"/>
    </source>
</evidence>
<evidence type="ECO:0000313" key="2">
    <source>
        <dbReference type="EMBL" id="NIA72371.1"/>
    </source>
</evidence>
<evidence type="ECO:0000313" key="3">
    <source>
        <dbReference type="Proteomes" id="UP000761264"/>
    </source>
</evidence>
<gene>
    <name evidence="2" type="ORF">HBA54_27665</name>
</gene>
<proteinExistence type="predicted"/>
<protein>
    <recommendedName>
        <fullName evidence="4">Haemolysin XhlA</fullName>
    </recommendedName>
</protein>
<evidence type="ECO:0000256" key="1">
    <source>
        <dbReference type="SAM" id="Phobius"/>
    </source>
</evidence>
<keyword evidence="1" id="KW-0472">Membrane</keyword>
<sequence length="82" mass="9197">MTLAIDSEAREAAAVANNKIDKHEQHCGERWAQANKRLGELRSDVRDLHRRIDYLIRMAFVVVIGLAGFAVVQWLLARGIAA</sequence>
<feature type="transmembrane region" description="Helical" evidence="1">
    <location>
        <begin position="54"/>
        <end position="76"/>
    </location>
</feature>
<keyword evidence="3" id="KW-1185">Reference proteome</keyword>
<keyword evidence="1" id="KW-0812">Transmembrane</keyword>
<reference evidence="2" key="1">
    <citation type="submission" date="2020-03" db="EMBL/GenBank/DDBJ databases">
        <title>Genome of Pelagibius litoralis DSM 21314T.</title>
        <authorList>
            <person name="Wang G."/>
        </authorList>
    </citation>
    <scope>NUCLEOTIDE SEQUENCE</scope>
    <source>
        <strain evidence="2">DSM 21314</strain>
    </source>
</reference>
<accession>A0A967F365</accession>
<dbReference type="AlphaFoldDB" id="A0A967F365"/>